<dbReference type="SUPFAM" id="SSF46785">
    <property type="entry name" value="Winged helix' DNA-binding domain"/>
    <property type="match status" value="1"/>
</dbReference>
<evidence type="ECO:0000313" key="8">
    <source>
        <dbReference type="EMBL" id="SJR78295.1"/>
    </source>
</evidence>
<sequence length="127" mass="15196">MKISKLPEAELKVMRYIWEANDVLTSKELVAAMEEKYEWNESTTFTVLKRLERREFLSTEKIGKLTHYNAMVKEKKYLRFETKEFLKNIHKNSISSLISALHSKDDEVDEDKLIELEEHFKNLKEKE</sequence>
<evidence type="ECO:0000313" key="6">
    <source>
        <dbReference type="EMBL" id="CDS86211.1"/>
    </source>
</evidence>
<evidence type="ECO:0000256" key="4">
    <source>
        <dbReference type="ARBA" id="ARBA00023163"/>
    </source>
</evidence>
<dbReference type="EMBL" id="LK933127">
    <property type="protein sequence ID" value="CDT36437.1"/>
    <property type="molecule type" value="Genomic_DNA"/>
</dbReference>
<dbReference type="PATRIC" id="fig|1496.1373.peg.917"/>
<dbReference type="InterPro" id="IPR036390">
    <property type="entry name" value="WH_DNA-bd_sf"/>
</dbReference>
<evidence type="ECO:0000256" key="1">
    <source>
        <dbReference type="ARBA" id="ARBA00011046"/>
    </source>
</evidence>
<dbReference type="Proteomes" id="UP000189137">
    <property type="component" value="Unassembled WGS sequence"/>
</dbReference>
<dbReference type="RefSeq" id="WP_015984867.1">
    <property type="nucleotide sequence ID" value="NZ_AP031492.1"/>
</dbReference>
<keyword evidence="4" id="KW-0804">Transcription</keyword>
<comment type="similarity">
    <text evidence="1">Belongs to the BlaI transcriptional regulatory family.</text>
</comment>
<protein>
    <submittedName>
        <fullName evidence="5">Putative transcriptional regulator</fullName>
    </submittedName>
    <submittedName>
        <fullName evidence="8">Regulatory protein BlaI</fullName>
    </submittedName>
    <submittedName>
        <fullName evidence="7">Transcriptional regulator, beta-lactams repressor</fullName>
    </submittedName>
</protein>
<dbReference type="EMBL" id="LK932392">
    <property type="protein sequence ID" value="CDS85704.1"/>
    <property type="molecule type" value="Genomic_DNA"/>
</dbReference>
<dbReference type="GO" id="GO:0045892">
    <property type="term" value="P:negative regulation of DNA-templated transcription"/>
    <property type="evidence" value="ECO:0007669"/>
    <property type="project" value="InterPro"/>
</dbReference>
<evidence type="ECO:0000313" key="7">
    <source>
        <dbReference type="EMBL" id="CDT36437.1"/>
    </source>
</evidence>
<dbReference type="Gene3D" id="1.10.10.10">
    <property type="entry name" value="Winged helix-like DNA-binding domain superfamily/Winged helix DNA-binding domain"/>
    <property type="match status" value="1"/>
</dbReference>
<dbReference type="AlphaFoldDB" id="A0A069AQG2"/>
<dbReference type="InterPro" id="IPR036388">
    <property type="entry name" value="WH-like_DNA-bd_sf"/>
</dbReference>
<dbReference type="InterPro" id="IPR005650">
    <property type="entry name" value="BlaI_family"/>
</dbReference>
<reference evidence="7" key="1">
    <citation type="submission" date="2014-07" db="EMBL/GenBank/DDBJ databases">
        <authorList>
            <person name="Monot Marc"/>
        </authorList>
    </citation>
    <scope>NUCLEOTIDE SEQUENCE</scope>
    <source>
        <strain evidence="7">7032989</strain>
        <strain evidence="5">7032994</strain>
    </source>
</reference>
<dbReference type="Pfam" id="PF03965">
    <property type="entry name" value="Penicillinase_R"/>
    <property type="match status" value="1"/>
</dbReference>
<evidence type="ECO:0000313" key="9">
    <source>
        <dbReference type="Proteomes" id="UP000189137"/>
    </source>
</evidence>
<gene>
    <name evidence="8" type="primary">blaI_1</name>
    <name evidence="7" type="ORF">BN1095_450002</name>
    <name evidence="6" type="ORF">BN1096_560002</name>
    <name evidence="5" type="ORF">BN1097_540002</name>
    <name evidence="8" type="ORF">SAMEA3375112_00002</name>
</gene>
<keyword evidence="2" id="KW-0805">Transcription regulation</keyword>
<dbReference type="EMBL" id="FUPS01000001">
    <property type="protein sequence ID" value="SJR78295.1"/>
    <property type="molecule type" value="Genomic_DNA"/>
</dbReference>
<organism evidence="7">
    <name type="scientific">Clostridioides difficile</name>
    <name type="common">Peptoclostridium difficile</name>
    <dbReference type="NCBI Taxonomy" id="1496"/>
    <lineage>
        <taxon>Bacteria</taxon>
        <taxon>Bacillati</taxon>
        <taxon>Bacillota</taxon>
        <taxon>Clostridia</taxon>
        <taxon>Peptostreptococcales</taxon>
        <taxon>Peptostreptococcaceae</taxon>
        <taxon>Clostridioides</taxon>
    </lineage>
</organism>
<accession>A0A069AQG2</accession>
<name>A0A069AQG2_CLODI</name>
<evidence type="ECO:0000256" key="3">
    <source>
        <dbReference type="ARBA" id="ARBA00023125"/>
    </source>
</evidence>
<dbReference type="PIRSF" id="PIRSF019455">
    <property type="entry name" value="CopR_AtkY"/>
    <property type="match status" value="1"/>
</dbReference>
<evidence type="ECO:0000313" key="5">
    <source>
        <dbReference type="EMBL" id="CDS85704.1"/>
    </source>
</evidence>
<dbReference type="GO" id="GO:0003677">
    <property type="term" value="F:DNA binding"/>
    <property type="evidence" value="ECO:0007669"/>
    <property type="project" value="UniProtKB-KW"/>
</dbReference>
<dbReference type="EMBL" id="LK932509">
    <property type="protein sequence ID" value="CDS86211.1"/>
    <property type="molecule type" value="Genomic_DNA"/>
</dbReference>
<evidence type="ECO:0000256" key="2">
    <source>
        <dbReference type="ARBA" id="ARBA00023015"/>
    </source>
</evidence>
<proteinExistence type="inferred from homology"/>
<keyword evidence="3" id="KW-0238">DNA-binding</keyword>
<reference evidence="8 9" key="2">
    <citation type="submission" date="2017-02" db="EMBL/GenBank/DDBJ databases">
        <authorList>
            <consortium name="Pathogen Informatics"/>
        </authorList>
    </citation>
    <scope>NUCLEOTIDE SEQUENCE [LARGE SCALE GENOMIC DNA]</scope>
    <source>
        <strain evidence="8 9">VRECD0157</strain>
    </source>
</reference>
<dbReference type="Gene3D" id="1.10.4040.10">
    <property type="entry name" value="Penicillinase repressor domain"/>
    <property type="match status" value="1"/>
</dbReference>